<reference evidence="1 2" key="1">
    <citation type="submission" date="2021-02" db="EMBL/GenBank/DDBJ databases">
        <title>De Novo genome assembly of isolated myxobacteria.</title>
        <authorList>
            <person name="Stevens D.C."/>
        </authorList>
    </citation>
    <scope>NUCLEOTIDE SEQUENCE [LARGE SCALE GENOMIC DNA]</scope>
    <source>
        <strain evidence="1 2">SCHIC003</strain>
    </source>
</reference>
<gene>
    <name evidence="1" type="ORF">JY572_04590</name>
</gene>
<dbReference type="Proteomes" id="UP000663090">
    <property type="component" value="Chromosome"/>
</dbReference>
<keyword evidence="2" id="KW-1185">Reference proteome</keyword>
<evidence type="ECO:0000313" key="1">
    <source>
        <dbReference type="EMBL" id="QSQ15364.1"/>
    </source>
</evidence>
<protein>
    <submittedName>
        <fullName evidence="1">Uncharacterized protein</fullName>
    </submittedName>
</protein>
<accession>A0ABX7NCX7</accession>
<name>A0ABX7NCX7_9BACT</name>
<sequence>MEWLEFSRWSPEVERQLAQQVARLGATAACGTSPTRRLRARASVATVYRLNAMLREYPRTNPWGHPSSEC</sequence>
<dbReference type="RefSeq" id="WP_206717077.1">
    <property type="nucleotide sequence ID" value="NZ_CP071091.1"/>
</dbReference>
<evidence type="ECO:0000313" key="2">
    <source>
        <dbReference type="Proteomes" id="UP000663090"/>
    </source>
</evidence>
<dbReference type="EMBL" id="CP071091">
    <property type="protein sequence ID" value="QSQ15364.1"/>
    <property type="molecule type" value="Genomic_DNA"/>
</dbReference>
<proteinExistence type="predicted"/>
<organism evidence="1 2">
    <name type="scientific">Myxococcus landrumensis</name>
    <dbReference type="NCBI Taxonomy" id="2813577"/>
    <lineage>
        <taxon>Bacteria</taxon>
        <taxon>Pseudomonadati</taxon>
        <taxon>Myxococcota</taxon>
        <taxon>Myxococcia</taxon>
        <taxon>Myxococcales</taxon>
        <taxon>Cystobacterineae</taxon>
        <taxon>Myxococcaceae</taxon>
        <taxon>Myxococcus</taxon>
    </lineage>
</organism>